<dbReference type="SUPFAM" id="SSF46785">
    <property type="entry name" value="Winged helix' DNA-binding domain"/>
    <property type="match status" value="1"/>
</dbReference>
<protein>
    <submittedName>
        <fullName evidence="5">Crp/FNR family transcriptional regulator</fullName>
    </submittedName>
</protein>
<reference evidence="5 6" key="1">
    <citation type="submission" date="2016-01" db="EMBL/GenBank/DDBJ databases">
        <authorList>
            <person name="Oliw E.H."/>
        </authorList>
    </citation>
    <scope>NUCLEOTIDE SEQUENCE [LARGE SCALE GENOMIC DNA]</scope>
    <source>
        <strain evidence="5">LMG 22029</strain>
    </source>
</reference>
<dbReference type="SMART" id="SM00100">
    <property type="entry name" value="cNMP"/>
    <property type="match status" value="1"/>
</dbReference>
<dbReference type="GO" id="GO:0003700">
    <property type="term" value="F:DNA-binding transcription factor activity"/>
    <property type="evidence" value="ECO:0007669"/>
    <property type="project" value="TreeGrafter"/>
</dbReference>
<dbReference type="InterPro" id="IPR050397">
    <property type="entry name" value="Env_Response_Regulators"/>
</dbReference>
<dbReference type="InterPro" id="IPR014710">
    <property type="entry name" value="RmlC-like_jellyroll"/>
</dbReference>
<dbReference type="Gene3D" id="2.60.120.10">
    <property type="entry name" value="Jelly Rolls"/>
    <property type="match status" value="1"/>
</dbReference>
<dbReference type="PROSITE" id="PS51063">
    <property type="entry name" value="HTH_CRP_2"/>
    <property type="match status" value="1"/>
</dbReference>
<gene>
    <name evidence="5" type="ORF">AWB64_03278</name>
</gene>
<dbReference type="Proteomes" id="UP000054893">
    <property type="component" value="Unassembled WGS sequence"/>
</dbReference>
<keyword evidence="1" id="KW-0805">Transcription regulation</keyword>
<dbReference type="PANTHER" id="PTHR24567:SF74">
    <property type="entry name" value="HTH-TYPE TRANSCRIPTIONAL REGULATOR ARCR"/>
    <property type="match status" value="1"/>
</dbReference>
<dbReference type="PANTHER" id="PTHR24567">
    <property type="entry name" value="CRP FAMILY TRANSCRIPTIONAL REGULATORY PROTEIN"/>
    <property type="match status" value="1"/>
</dbReference>
<sequence>MDGLLAGCAPLTGNNRALYMLRAEDEGHTNHLLDALPVHEWQALQPLLEAVQLREGQVLCESGQAIEHVYFPVTAVVSLIHRMVEGSSNEIAAVGAEGMIGVPVLTGGKTMPMCVQVQFEGTAYRMKAAALQQRFATSDELRRLLLLYMQALLVQVAQTVICNRYHSVYEQLCRWLLIETDRMPGNEVQVSHQLIAEMLGVRREGVSAAVSKLQDAGVIHTGRCCITVRDREALRAEACVCYGIVAREFSRLLPRVPAREMVA</sequence>
<name>A0A158GPK0_CABSO</name>
<dbReference type="GO" id="GO:0003677">
    <property type="term" value="F:DNA binding"/>
    <property type="evidence" value="ECO:0007669"/>
    <property type="project" value="UniProtKB-KW"/>
</dbReference>
<evidence type="ECO:0000256" key="1">
    <source>
        <dbReference type="ARBA" id="ARBA00023015"/>
    </source>
</evidence>
<dbReference type="Gene3D" id="1.10.10.10">
    <property type="entry name" value="Winged helix-like DNA-binding domain superfamily/Winged helix DNA-binding domain"/>
    <property type="match status" value="1"/>
</dbReference>
<dbReference type="GO" id="GO:0005829">
    <property type="term" value="C:cytosol"/>
    <property type="evidence" value="ECO:0007669"/>
    <property type="project" value="TreeGrafter"/>
</dbReference>
<dbReference type="InterPro" id="IPR018490">
    <property type="entry name" value="cNMP-bd_dom_sf"/>
</dbReference>
<accession>A0A158GPK0</accession>
<dbReference type="CDD" id="cd00038">
    <property type="entry name" value="CAP_ED"/>
    <property type="match status" value="1"/>
</dbReference>
<organism evidence="5 6">
    <name type="scientific">Caballeronia sordidicola</name>
    <name type="common">Burkholderia sordidicola</name>
    <dbReference type="NCBI Taxonomy" id="196367"/>
    <lineage>
        <taxon>Bacteria</taxon>
        <taxon>Pseudomonadati</taxon>
        <taxon>Pseudomonadota</taxon>
        <taxon>Betaproteobacteria</taxon>
        <taxon>Burkholderiales</taxon>
        <taxon>Burkholderiaceae</taxon>
        <taxon>Caballeronia</taxon>
    </lineage>
</organism>
<evidence type="ECO:0000313" key="5">
    <source>
        <dbReference type="EMBL" id="SAL34025.1"/>
    </source>
</evidence>
<evidence type="ECO:0000259" key="4">
    <source>
        <dbReference type="PROSITE" id="PS51063"/>
    </source>
</evidence>
<dbReference type="Pfam" id="PF00027">
    <property type="entry name" value="cNMP_binding"/>
    <property type="match status" value="1"/>
</dbReference>
<dbReference type="Pfam" id="PF13545">
    <property type="entry name" value="HTH_Crp_2"/>
    <property type="match status" value="1"/>
</dbReference>
<evidence type="ECO:0000256" key="3">
    <source>
        <dbReference type="ARBA" id="ARBA00023163"/>
    </source>
</evidence>
<dbReference type="InterPro" id="IPR000595">
    <property type="entry name" value="cNMP-bd_dom"/>
</dbReference>
<dbReference type="InterPro" id="IPR036388">
    <property type="entry name" value="WH-like_DNA-bd_sf"/>
</dbReference>
<dbReference type="EMBL" id="FCOC02000009">
    <property type="protein sequence ID" value="SAL34025.1"/>
    <property type="molecule type" value="Genomic_DNA"/>
</dbReference>
<evidence type="ECO:0000256" key="2">
    <source>
        <dbReference type="ARBA" id="ARBA00023125"/>
    </source>
</evidence>
<keyword evidence="3" id="KW-0804">Transcription</keyword>
<dbReference type="SUPFAM" id="SSF51206">
    <property type="entry name" value="cAMP-binding domain-like"/>
    <property type="match status" value="1"/>
</dbReference>
<keyword evidence="2" id="KW-0238">DNA-binding</keyword>
<dbReference type="InterPro" id="IPR036390">
    <property type="entry name" value="WH_DNA-bd_sf"/>
</dbReference>
<dbReference type="SMART" id="SM00419">
    <property type="entry name" value="HTH_CRP"/>
    <property type="match status" value="1"/>
</dbReference>
<dbReference type="InterPro" id="IPR012318">
    <property type="entry name" value="HTH_CRP"/>
</dbReference>
<dbReference type="AlphaFoldDB" id="A0A158GPK0"/>
<proteinExistence type="predicted"/>
<feature type="domain" description="HTH crp-type" evidence="4">
    <location>
        <begin position="166"/>
        <end position="232"/>
    </location>
</feature>
<evidence type="ECO:0000313" key="6">
    <source>
        <dbReference type="Proteomes" id="UP000054893"/>
    </source>
</evidence>